<dbReference type="RefSeq" id="WP_009383999.1">
    <property type="nucleotide sequence ID" value="NZ_AMSQ01000013.1"/>
</dbReference>
<sequence length="603" mass="70102">MTNQLPTRQEVTTEETWDLTDLFPSDKAFYETLDDTLKATEKFHDTYKNRLTDKETIIEALKEYSNLLIQYERLANYSGIQLSVDTANPEYQKVEAKFVSVSGKMARNLTFVQSELLELDEVLLNELIETSEYPYYLTKLKALKPYQLDPNVEEALASFSPIFYAPMNLYGTTKMLDLQFGDFEVDGKTYPMDYVTFENEYEDHPDTNFRRKSFEHFSDALRKYQHTTAETYNLHVQREKIEADLRGYDSVIDFLLQSHDVTRDMYDCQIDIIMEELAPIMRKYAQVIKRTNQLDQIRFEDLKISVDPTYEPDISIETSKKYMYGALEVLGKDYLNMVKRAYDERWIDFPKNKNKDTGAYCASPYASHSYIFISWSGKMTEAFVLVHELGHAGHFTLTHDNQNYLESEPSMYFVEAPSTMNEMLMAQYLFKNSNNAKFKRWVIGSIISRTYYHNMVTHLLEACYQREVYRRVDEGEVINAPVLNEIKRNVIERFWGDEILITEGAELTWMRQPHYYMGLYPYTYSAGLTIGTVMAKRIQNEGQVAVDDWIKTLKAGGSMSPIDLAHLAGIDITTEKPLKETIAYIGELVDELEALTDEIEAHA</sequence>
<dbReference type="InterPro" id="IPR013647">
    <property type="entry name" value="OligopepF_N_dom"/>
</dbReference>
<dbReference type="SUPFAM" id="SSF55486">
    <property type="entry name" value="Metalloproteases ('zincins'), catalytic domain"/>
    <property type="match status" value="1"/>
</dbReference>
<reference evidence="9 10" key="1">
    <citation type="journal article" date="2013" name="Genome Announc.">
        <title>Genome Sequence of Staphylococcus massiliensis Strain S46, Isolated from the Surface of Healthy Human Skin.</title>
        <authorList>
            <person name="Srivastav R."/>
            <person name="Singh A."/>
            <person name="Jangir P.K."/>
            <person name="Kumari C."/>
            <person name="Muduli S."/>
            <person name="Sharma R."/>
        </authorList>
    </citation>
    <scope>NUCLEOTIDE SEQUENCE [LARGE SCALE GENOMIC DNA]</scope>
    <source>
        <strain evidence="9 10">S46</strain>
    </source>
</reference>
<organism evidence="9 10">
    <name type="scientific">Staphylococcus massiliensis S46</name>
    <dbReference type="NCBI Taxonomy" id="1229783"/>
    <lineage>
        <taxon>Bacteria</taxon>
        <taxon>Bacillati</taxon>
        <taxon>Bacillota</taxon>
        <taxon>Bacilli</taxon>
        <taxon>Bacillales</taxon>
        <taxon>Staphylococcaceae</taxon>
        <taxon>Staphylococcus</taxon>
    </lineage>
</organism>
<dbReference type="InterPro" id="IPR001567">
    <property type="entry name" value="Pept_M3A_M3B_dom"/>
</dbReference>
<comment type="caution">
    <text evidence="9">The sequence shown here is derived from an EMBL/GenBank/DDBJ whole genome shotgun (WGS) entry which is preliminary data.</text>
</comment>
<comment type="cofactor">
    <cofactor evidence="6">
        <name>Zn(2+)</name>
        <dbReference type="ChEBI" id="CHEBI:29105"/>
    </cofactor>
    <text evidence="6">Binds 1 zinc ion.</text>
</comment>
<evidence type="ECO:0000313" key="10">
    <source>
        <dbReference type="Proteomes" id="UP000009885"/>
    </source>
</evidence>
<dbReference type="OrthoDB" id="9766487at2"/>
<dbReference type="InterPro" id="IPR042088">
    <property type="entry name" value="OligoPept_F_C"/>
</dbReference>
<dbReference type="EMBL" id="AMSQ01000013">
    <property type="protein sequence ID" value="EKU47104.1"/>
    <property type="molecule type" value="Genomic_DNA"/>
</dbReference>
<evidence type="ECO:0000256" key="3">
    <source>
        <dbReference type="ARBA" id="ARBA00022801"/>
    </source>
</evidence>
<dbReference type="CDD" id="cd09609">
    <property type="entry name" value="M3B_PepF"/>
    <property type="match status" value="1"/>
</dbReference>
<dbReference type="GO" id="GO:0004222">
    <property type="term" value="F:metalloendopeptidase activity"/>
    <property type="evidence" value="ECO:0007669"/>
    <property type="project" value="UniProtKB-UniRule"/>
</dbReference>
<dbReference type="EC" id="3.4.24.-" evidence="6"/>
<evidence type="ECO:0000256" key="2">
    <source>
        <dbReference type="ARBA" id="ARBA00022723"/>
    </source>
</evidence>
<comment type="function">
    <text evidence="6">Has oligopeptidase activity and degrades a variety of small bioactive peptides.</text>
</comment>
<dbReference type="NCBIfam" id="TIGR00181">
    <property type="entry name" value="pepF"/>
    <property type="match status" value="1"/>
</dbReference>
<dbReference type="Pfam" id="PF08439">
    <property type="entry name" value="Peptidase_M3_N"/>
    <property type="match status" value="1"/>
</dbReference>
<proteinExistence type="inferred from homology"/>
<evidence type="ECO:0000259" key="7">
    <source>
        <dbReference type="Pfam" id="PF01432"/>
    </source>
</evidence>
<dbReference type="Gene3D" id="1.10.1370.20">
    <property type="entry name" value="Oligoendopeptidase f, C-terminal domain"/>
    <property type="match status" value="1"/>
</dbReference>
<evidence type="ECO:0000256" key="5">
    <source>
        <dbReference type="ARBA" id="ARBA00023049"/>
    </source>
</evidence>
<dbReference type="AlphaFoldDB" id="K9AII4"/>
<comment type="similarity">
    <text evidence="6">Belongs to the peptidase M3B family.</text>
</comment>
<keyword evidence="10" id="KW-1185">Reference proteome</keyword>
<dbReference type="PATRIC" id="fig|1229783.3.peg.1684"/>
<feature type="domain" description="Peptidase M3A/M3B catalytic" evidence="7">
    <location>
        <begin position="203"/>
        <end position="582"/>
    </location>
</feature>
<dbReference type="InterPro" id="IPR034009">
    <property type="entry name" value="M3B_PepF_4"/>
</dbReference>
<feature type="domain" description="Oligopeptidase F N-terminal" evidence="8">
    <location>
        <begin position="115"/>
        <end position="180"/>
    </location>
</feature>
<dbReference type="Proteomes" id="UP000009885">
    <property type="component" value="Unassembled WGS sequence"/>
</dbReference>
<evidence type="ECO:0000259" key="8">
    <source>
        <dbReference type="Pfam" id="PF08439"/>
    </source>
</evidence>
<evidence type="ECO:0000256" key="4">
    <source>
        <dbReference type="ARBA" id="ARBA00022833"/>
    </source>
</evidence>
<keyword evidence="5 6" id="KW-0482">Metalloprotease</keyword>
<dbReference type="eggNOG" id="COG1164">
    <property type="taxonomic scope" value="Bacteria"/>
</dbReference>
<dbReference type="GO" id="GO:0006508">
    <property type="term" value="P:proteolysis"/>
    <property type="evidence" value="ECO:0007669"/>
    <property type="project" value="UniProtKB-KW"/>
</dbReference>
<dbReference type="InterPro" id="IPR004438">
    <property type="entry name" value="Peptidase_M3B"/>
</dbReference>
<gene>
    <name evidence="9" type="ORF">C273_08366</name>
</gene>
<dbReference type="GO" id="GO:0046872">
    <property type="term" value="F:metal ion binding"/>
    <property type="evidence" value="ECO:0007669"/>
    <property type="project" value="UniProtKB-UniRule"/>
</dbReference>
<evidence type="ECO:0000256" key="6">
    <source>
        <dbReference type="RuleBase" id="RU368091"/>
    </source>
</evidence>
<dbReference type="STRING" id="1229783.C273_08366"/>
<protein>
    <recommendedName>
        <fullName evidence="6">Oligopeptidase F</fullName>
        <ecNumber evidence="6">3.4.24.-</ecNumber>
    </recommendedName>
</protein>
<keyword evidence="4 6" id="KW-0862">Zinc</keyword>
<keyword evidence="1 6" id="KW-0645">Protease</keyword>
<keyword evidence="2 6" id="KW-0479">Metal-binding</keyword>
<dbReference type="Gene3D" id="1.20.140.70">
    <property type="entry name" value="Oligopeptidase f, N-terminal domain"/>
    <property type="match status" value="1"/>
</dbReference>
<evidence type="ECO:0000256" key="1">
    <source>
        <dbReference type="ARBA" id="ARBA00022670"/>
    </source>
</evidence>
<keyword evidence="3 6" id="KW-0378">Hydrolase</keyword>
<accession>K9AII4</accession>
<evidence type="ECO:0000313" key="9">
    <source>
        <dbReference type="EMBL" id="EKU47104.1"/>
    </source>
</evidence>
<dbReference type="Pfam" id="PF01432">
    <property type="entry name" value="Peptidase_M3"/>
    <property type="match status" value="1"/>
</dbReference>
<name>K9AII4_9STAP</name>